<comment type="similarity">
    <text evidence="1">Belongs to the LysR transcriptional regulatory family.</text>
</comment>
<dbReference type="SUPFAM" id="SSF46785">
    <property type="entry name" value="Winged helix' DNA-binding domain"/>
    <property type="match status" value="1"/>
</dbReference>
<evidence type="ECO:0000313" key="7">
    <source>
        <dbReference type="EMBL" id="APG95576.1"/>
    </source>
</evidence>
<dbReference type="Proteomes" id="UP000182306">
    <property type="component" value="Plasmid C"/>
</dbReference>
<dbReference type="PROSITE" id="PS50931">
    <property type="entry name" value="HTH_LYSR"/>
    <property type="match status" value="1"/>
</dbReference>
<keyword evidence="6" id="KW-0804">Transcription</keyword>
<evidence type="ECO:0000313" key="8">
    <source>
        <dbReference type="Proteomes" id="UP000182306"/>
    </source>
</evidence>
<evidence type="ECO:0000256" key="3">
    <source>
        <dbReference type="ARBA" id="ARBA00022491"/>
    </source>
</evidence>
<accession>A0A1L3LZV2</accession>
<dbReference type="KEGG" id="same:SAMCFNEI73_pC1876"/>
<keyword evidence="4" id="KW-0805">Transcription regulation</keyword>
<dbReference type="InterPro" id="IPR050389">
    <property type="entry name" value="LysR-type_TF"/>
</dbReference>
<dbReference type="Pfam" id="PF03466">
    <property type="entry name" value="LysR_substrate"/>
    <property type="match status" value="1"/>
</dbReference>
<keyword evidence="3" id="KW-0678">Repressor</keyword>
<gene>
    <name evidence="7" type="primary">nahR</name>
    <name evidence="7" type="ORF">SAMCFNEI73_pC1876</name>
</gene>
<dbReference type="InterPro" id="IPR036390">
    <property type="entry name" value="WH_DNA-bd_sf"/>
</dbReference>
<evidence type="ECO:0000256" key="5">
    <source>
        <dbReference type="ARBA" id="ARBA00023125"/>
    </source>
</evidence>
<dbReference type="OrthoDB" id="9774011at2"/>
<dbReference type="AlphaFoldDB" id="A0A1L3LZV2"/>
<dbReference type="PANTHER" id="PTHR30118:SF6">
    <property type="entry name" value="HTH-TYPE TRANSCRIPTIONAL REGULATOR LEUO"/>
    <property type="match status" value="1"/>
</dbReference>
<dbReference type="InterPro" id="IPR037402">
    <property type="entry name" value="YidZ_PBP2"/>
</dbReference>
<protein>
    <submittedName>
        <fullName evidence="7">HTH-type transcriptional activator NahR</fullName>
    </submittedName>
</protein>
<organism evidence="7 8">
    <name type="scientific">Sinorhizobium americanum</name>
    <dbReference type="NCBI Taxonomy" id="194963"/>
    <lineage>
        <taxon>Bacteria</taxon>
        <taxon>Pseudomonadati</taxon>
        <taxon>Pseudomonadota</taxon>
        <taxon>Alphaproteobacteria</taxon>
        <taxon>Hyphomicrobiales</taxon>
        <taxon>Rhizobiaceae</taxon>
        <taxon>Sinorhizobium/Ensifer group</taxon>
        <taxon>Sinorhizobium</taxon>
    </lineage>
</organism>
<reference evidence="7 8" key="1">
    <citation type="submission" date="2015-10" db="EMBL/GenBank/DDBJ databases">
        <title>Genomic differences between typical nodule nitrogen-fixing rhizobial strains and those coming from bean seeds.</title>
        <authorList>
            <person name="Peralta H."/>
            <person name="Aguilar-Vera A."/>
            <person name="Diaz R."/>
            <person name="Mora Y."/>
            <person name="Martinez-Batallar G."/>
            <person name="Salazar E."/>
            <person name="Vargas-Lagunas C."/>
            <person name="Encarnacion S."/>
            <person name="Girard L."/>
            <person name="Mora J."/>
        </authorList>
    </citation>
    <scope>NUCLEOTIDE SEQUENCE [LARGE SCALE GENOMIC DNA]</scope>
    <source>
        <strain evidence="7 8">CFNEI 73</strain>
        <plasmid evidence="7 8">C</plasmid>
    </source>
</reference>
<keyword evidence="8" id="KW-1185">Reference proteome</keyword>
<keyword evidence="5" id="KW-0238">DNA-binding</keyword>
<dbReference type="CDD" id="cd08417">
    <property type="entry name" value="PBP2_Nitroaromatics_like"/>
    <property type="match status" value="1"/>
</dbReference>
<evidence type="ECO:0000256" key="2">
    <source>
        <dbReference type="ARBA" id="ARBA00022458"/>
    </source>
</evidence>
<dbReference type="RefSeq" id="WP_064252833.1">
    <property type="nucleotide sequence ID" value="NZ_CP013110.1"/>
</dbReference>
<evidence type="ECO:0000256" key="1">
    <source>
        <dbReference type="ARBA" id="ARBA00009437"/>
    </source>
</evidence>
<dbReference type="PANTHER" id="PTHR30118">
    <property type="entry name" value="HTH-TYPE TRANSCRIPTIONAL REGULATOR LEUO-RELATED"/>
    <property type="match status" value="1"/>
</dbReference>
<dbReference type="InterPro" id="IPR036388">
    <property type="entry name" value="WH-like_DNA-bd_sf"/>
</dbReference>
<name>A0A1L3LZV2_9HYPH</name>
<dbReference type="Gene3D" id="3.40.190.10">
    <property type="entry name" value="Periplasmic binding protein-like II"/>
    <property type="match status" value="2"/>
</dbReference>
<dbReference type="Pfam" id="PF00126">
    <property type="entry name" value="HTH_1"/>
    <property type="match status" value="1"/>
</dbReference>
<sequence length="311" mass="34386">MGQKQQLDGIDLGSLKVLVLVSDLGSFSAAANRLDVNQSTVSYTVERLRAVFRDPLFLRQGNRMLPTEKCSELTETARRMLDQLAAFTAEQAFDPVSATGSVTVSCNFHERQIVVPEFCARLRRAAPNVRLVVLESAVHGKRQLKRNECDIVLGPIEIFGEAYFRTHLFTDRYVCVMDPENPLTRAPLDLGAYRSARHIQVNHNGEWQGLYIAALEAKGVPFESSVVLPSHDNLERIIAGSDLIATIPARLAQALGDRLSVAEFPLEVPIHIDMYWTARTAQSGLHRWARQLLAEVARSRPDGAGSAAASQ</sequence>
<dbReference type="InterPro" id="IPR005119">
    <property type="entry name" value="LysR_subst-bd"/>
</dbReference>
<proteinExistence type="inferred from homology"/>
<evidence type="ECO:0000256" key="4">
    <source>
        <dbReference type="ARBA" id="ARBA00023015"/>
    </source>
</evidence>
<geneLocation type="plasmid" evidence="7 8">
    <name>C</name>
</geneLocation>
<dbReference type="SUPFAM" id="SSF53850">
    <property type="entry name" value="Periplasmic binding protein-like II"/>
    <property type="match status" value="1"/>
</dbReference>
<dbReference type="GO" id="GO:0003700">
    <property type="term" value="F:DNA-binding transcription factor activity"/>
    <property type="evidence" value="ECO:0007669"/>
    <property type="project" value="InterPro"/>
</dbReference>
<keyword evidence="2" id="KW-0536">Nodulation</keyword>
<keyword evidence="7" id="KW-0614">Plasmid</keyword>
<evidence type="ECO:0000256" key="6">
    <source>
        <dbReference type="ARBA" id="ARBA00023163"/>
    </source>
</evidence>
<dbReference type="GO" id="GO:0003677">
    <property type="term" value="F:DNA binding"/>
    <property type="evidence" value="ECO:0007669"/>
    <property type="project" value="UniProtKB-KW"/>
</dbReference>
<dbReference type="Gene3D" id="1.10.10.10">
    <property type="entry name" value="Winged helix-like DNA-binding domain superfamily/Winged helix DNA-binding domain"/>
    <property type="match status" value="1"/>
</dbReference>
<dbReference type="InterPro" id="IPR000847">
    <property type="entry name" value="LysR_HTH_N"/>
</dbReference>
<dbReference type="EMBL" id="CP013110">
    <property type="protein sequence ID" value="APG95576.1"/>
    <property type="molecule type" value="Genomic_DNA"/>
</dbReference>